<keyword evidence="2" id="KW-1185">Reference proteome</keyword>
<protein>
    <submittedName>
        <fullName evidence="1">15029_t:CDS:1</fullName>
    </submittedName>
</protein>
<reference evidence="1" key="1">
    <citation type="submission" date="2022-08" db="EMBL/GenBank/DDBJ databases">
        <authorList>
            <person name="Kallberg Y."/>
            <person name="Tangrot J."/>
            <person name="Rosling A."/>
        </authorList>
    </citation>
    <scope>NUCLEOTIDE SEQUENCE</scope>
    <source>
        <strain evidence="1">Wild A</strain>
    </source>
</reference>
<sequence>LGLYGVSIKHSKRNNSYQPLSSHKIMQIKDSDVREKKIDKHFQDEAPKYIPFTELEKKIRNIEVESSISIDLASEGSIILG</sequence>
<dbReference type="AlphaFoldDB" id="A0A9W4T6U0"/>
<evidence type="ECO:0000313" key="1">
    <source>
        <dbReference type="EMBL" id="CAI2194222.1"/>
    </source>
</evidence>
<proteinExistence type="predicted"/>
<evidence type="ECO:0000313" key="2">
    <source>
        <dbReference type="Proteomes" id="UP001153678"/>
    </source>
</evidence>
<feature type="non-terminal residue" evidence="1">
    <location>
        <position position="81"/>
    </location>
</feature>
<feature type="non-terminal residue" evidence="1">
    <location>
        <position position="1"/>
    </location>
</feature>
<dbReference type="EMBL" id="CAMKVN010010593">
    <property type="protein sequence ID" value="CAI2194222.1"/>
    <property type="molecule type" value="Genomic_DNA"/>
</dbReference>
<organism evidence="1 2">
    <name type="scientific">Funneliformis geosporum</name>
    <dbReference type="NCBI Taxonomy" id="1117311"/>
    <lineage>
        <taxon>Eukaryota</taxon>
        <taxon>Fungi</taxon>
        <taxon>Fungi incertae sedis</taxon>
        <taxon>Mucoromycota</taxon>
        <taxon>Glomeromycotina</taxon>
        <taxon>Glomeromycetes</taxon>
        <taxon>Glomerales</taxon>
        <taxon>Glomeraceae</taxon>
        <taxon>Funneliformis</taxon>
    </lineage>
</organism>
<accession>A0A9W4T6U0</accession>
<comment type="caution">
    <text evidence="1">The sequence shown here is derived from an EMBL/GenBank/DDBJ whole genome shotgun (WGS) entry which is preliminary data.</text>
</comment>
<dbReference type="Proteomes" id="UP001153678">
    <property type="component" value="Unassembled WGS sequence"/>
</dbReference>
<name>A0A9W4T6U0_9GLOM</name>
<gene>
    <name evidence="1" type="ORF">FWILDA_LOCUS16467</name>
</gene>